<dbReference type="GO" id="GO:0033554">
    <property type="term" value="P:cellular response to stress"/>
    <property type="evidence" value="ECO:0007669"/>
    <property type="project" value="TreeGrafter"/>
</dbReference>
<dbReference type="Gene3D" id="3.40.30.10">
    <property type="entry name" value="Glutaredoxin"/>
    <property type="match status" value="1"/>
</dbReference>
<dbReference type="SUPFAM" id="SSF52833">
    <property type="entry name" value="Thioredoxin-like"/>
    <property type="match status" value="1"/>
</dbReference>
<evidence type="ECO:0000259" key="10">
    <source>
        <dbReference type="PROSITE" id="PS51352"/>
    </source>
</evidence>
<dbReference type="FunFam" id="3.40.30.10:FF:000002">
    <property type="entry name" value="Alkyl hydroperoxide reductase C"/>
    <property type="match status" value="1"/>
</dbReference>
<dbReference type="InterPro" id="IPR036249">
    <property type="entry name" value="Thioredoxin-like_sf"/>
</dbReference>
<dbReference type="PANTHER" id="PTHR10681:SF121">
    <property type="entry name" value="ALKYL HYDROPEROXIDE REDUCTASE C"/>
    <property type="match status" value="1"/>
</dbReference>
<name>A0A2M7RB03_9BACT</name>
<comment type="subcellular location">
    <subcellularLocation>
        <location evidence="1">Cytoplasm</location>
    </subcellularLocation>
</comment>
<evidence type="ECO:0000256" key="6">
    <source>
        <dbReference type="ARBA" id="ARBA00023002"/>
    </source>
</evidence>
<dbReference type="PIRSF" id="PIRSF000239">
    <property type="entry name" value="AHPC"/>
    <property type="match status" value="1"/>
</dbReference>
<dbReference type="InterPro" id="IPR019479">
    <property type="entry name" value="Peroxiredoxin_C"/>
</dbReference>
<comment type="similarity">
    <text evidence="2">Belongs to the peroxiredoxin family. AhpC/Prx1 subfamily.</text>
</comment>
<evidence type="ECO:0000256" key="9">
    <source>
        <dbReference type="PIRSR" id="PIRSR000239-1"/>
    </source>
</evidence>
<evidence type="ECO:0000313" key="12">
    <source>
        <dbReference type="Proteomes" id="UP000228689"/>
    </source>
</evidence>
<dbReference type="CDD" id="cd03015">
    <property type="entry name" value="PRX_Typ2cys"/>
    <property type="match status" value="1"/>
</dbReference>
<comment type="caution">
    <text evidence="11">The sequence shown here is derived from an EMBL/GenBank/DDBJ whole genome shotgun (WGS) entry which is preliminary data.</text>
</comment>
<keyword evidence="8" id="KW-0676">Redox-active center</keyword>
<reference evidence="12" key="1">
    <citation type="submission" date="2017-09" db="EMBL/GenBank/DDBJ databases">
        <title>Depth-based differentiation of microbial function through sediment-hosted aquifers and enrichment of novel symbionts in the deep terrestrial subsurface.</title>
        <authorList>
            <person name="Probst A.J."/>
            <person name="Ladd B."/>
            <person name="Jarett J.K."/>
            <person name="Geller-Mcgrath D.E."/>
            <person name="Sieber C.M.K."/>
            <person name="Emerson J.B."/>
            <person name="Anantharaman K."/>
            <person name="Thomas B.C."/>
            <person name="Malmstrom R."/>
            <person name="Stieglmeier M."/>
            <person name="Klingl A."/>
            <person name="Woyke T."/>
            <person name="Ryan C.M."/>
            <person name="Banfield J.F."/>
        </authorList>
    </citation>
    <scope>NUCLEOTIDE SEQUENCE [LARGE SCALE GENOMIC DNA]</scope>
</reference>
<keyword evidence="6 11" id="KW-0560">Oxidoreductase</keyword>
<evidence type="ECO:0000256" key="7">
    <source>
        <dbReference type="ARBA" id="ARBA00023157"/>
    </source>
</evidence>
<evidence type="ECO:0000256" key="5">
    <source>
        <dbReference type="ARBA" id="ARBA00022862"/>
    </source>
</evidence>
<dbReference type="PANTHER" id="PTHR10681">
    <property type="entry name" value="THIOREDOXIN PEROXIDASE"/>
    <property type="match status" value="1"/>
</dbReference>
<evidence type="ECO:0000256" key="3">
    <source>
        <dbReference type="ARBA" id="ARBA00022490"/>
    </source>
</evidence>
<dbReference type="GO" id="GO:0042744">
    <property type="term" value="P:hydrogen peroxide catabolic process"/>
    <property type="evidence" value="ECO:0007669"/>
    <property type="project" value="TreeGrafter"/>
</dbReference>
<sequence>MQEEKKLNPPTLIGRKLEDLEFDIFHKNEIKKVKFEDYKGKWLILFFYPADFTFVCPTELEDMADTYEEFQKNDAEVISFSTDTVFVHKAWYDNSEAIAKIKFPMGADPTGKVAKSLGVYIDEEGLALRGSFIIDPEGVIKAYEVHDNNIGRSAKEFLRKLQAALYVAKHGGEVCPARWQPGDDTLKPGLDLVGKI</sequence>
<dbReference type="Pfam" id="PF00578">
    <property type="entry name" value="AhpC-TSA"/>
    <property type="match status" value="1"/>
</dbReference>
<evidence type="ECO:0000256" key="2">
    <source>
        <dbReference type="ARBA" id="ARBA00009796"/>
    </source>
</evidence>
<dbReference type="InterPro" id="IPR024706">
    <property type="entry name" value="Peroxiredoxin_AhpC-typ"/>
</dbReference>
<accession>A0A2M7RB03</accession>
<keyword evidence="7" id="KW-1015">Disulfide bond</keyword>
<dbReference type="EC" id="1.11.1.15" evidence="11"/>
<dbReference type="AlphaFoldDB" id="A0A2M7RB03"/>
<evidence type="ECO:0000256" key="8">
    <source>
        <dbReference type="ARBA" id="ARBA00023284"/>
    </source>
</evidence>
<dbReference type="InterPro" id="IPR050217">
    <property type="entry name" value="Peroxiredoxin"/>
</dbReference>
<dbReference type="InterPro" id="IPR013766">
    <property type="entry name" value="Thioredoxin_domain"/>
</dbReference>
<protein>
    <submittedName>
        <fullName evidence="11">Peroxiredoxin</fullName>
        <ecNumber evidence="11">1.11.1.15</ecNumber>
    </submittedName>
</protein>
<keyword evidence="4 11" id="KW-0575">Peroxidase</keyword>
<keyword evidence="5" id="KW-0049">Antioxidant</keyword>
<dbReference type="InterPro" id="IPR000866">
    <property type="entry name" value="AhpC/TSA"/>
</dbReference>
<dbReference type="GO" id="GO:0008379">
    <property type="term" value="F:thioredoxin peroxidase activity"/>
    <property type="evidence" value="ECO:0007669"/>
    <property type="project" value="TreeGrafter"/>
</dbReference>
<keyword evidence="3" id="KW-0963">Cytoplasm</keyword>
<organism evidence="11 12">
    <name type="scientific">Candidatus Komeilibacteria bacterium CG_4_10_14_0_8_um_filter_37_78</name>
    <dbReference type="NCBI Taxonomy" id="1974471"/>
    <lineage>
        <taxon>Bacteria</taxon>
        <taxon>Candidatus Komeiliibacteriota</taxon>
    </lineage>
</organism>
<dbReference type="PROSITE" id="PS51352">
    <property type="entry name" value="THIOREDOXIN_2"/>
    <property type="match status" value="1"/>
</dbReference>
<dbReference type="EMBL" id="PFMC01000085">
    <property type="protein sequence ID" value="PIY93751.1"/>
    <property type="molecule type" value="Genomic_DNA"/>
</dbReference>
<evidence type="ECO:0000256" key="1">
    <source>
        <dbReference type="ARBA" id="ARBA00004496"/>
    </source>
</evidence>
<evidence type="ECO:0000313" key="11">
    <source>
        <dbReference type="EMBL" id="PIY93751.1"/>
    </source>
</evidence>
<feature type="active site" description="Cysteine sulfenic acid (-SOH) intermediate; for peroxidase activity" evidence="9">
    <location>
        <position position="56"/>
    </location>
</feature>
<dbReference type="Pfam" id="PF10417">
    <property type="entry name" value="1-cysPrx_C"/>
    <property type="match status" value="1"/>
</dbReference>
<gene>
    <name evidence="11" type="ORF">COY67_03655</name>
</gene>
<feature type="domain" description="Thioredoxin" evidence="10">
    <location>
        <begin position="11"/>
        <end position="166"/>
    </location>
</feature>
<dbReference type="GO" id="GO:0006979">
    <property type="term" value="P:response to oxidative stress"/>
    <property type="evidence" value="ECO:0007669"/>
    <property type="project" value="TreeGrafter"/>
</dbReference>
<proteinExistence type="inferred from homology"/>
<dbReference type="Proteomes" id="UP000228689">
    <property type="component" value="Unassembled WGS sequence"/>
</dbReference>
<dbReference type="GO" id="GO:0045454">
    <property type="term" value="P:cell redox homeostasis"/>
    <property type="evidence" value="ECO:0007669"/>
    <property type="project" value="TreeGrafter"/>
</dbReference>
<evidence type="ECO:0000256" key="4">
    <source>
        <dbReference type="ARBA" id="ARBA00022559"/>
    </source>
</evidence>
<dbReference type="GO" id="GO:0005829">
    <property type="term" value="C:cytosol"/>
    <property type="evidence" value="ECO:0007669"/>
    <property type="project" value="TreeGrafter"/>
</dbReference>